<evidence type="ECO:0000256" key="2">
    <source>
        <dbReference type="ARBA" id="ARBA00000565"/>
    </source>
</evidence>
<comment type="pathway">
    <text evidence="3">Cofactor biosynthesis; thiamine diphosphate biosynthesis; 4-amino-2-methyl-5-diphosphomethylpyrimidine from 5-amino-1-(5-phospho-D-ribosyl)imidazole: step 3/3.</text>
</comment>
<dbReference type="GO" id="GO:0005524">
    <property type="term" value="F:ATP binding"/>
    <property type="evidence" value="ECO:0007669"/>
    <property type="project" value="UniProtKB-KW"/>
</dbReference>
<evidence type="ECO:0000256" key="6">
    <source>
        <dbReference type="ARBA" id="ARBA00012963"/>
    </source>
</evidence>
<keyword evidence="10 17" id="KW-0418">Kinase</keyword>
<accession>A0A4R6TYF0</accession>
<sequence length="270" mass="28648">MTIPIALTIAGTDPSGGAGIQADLKTFHELRVFGTSAITAVVSQNTCGVRSFVDIDPALIEDQLQAVFEDVPPNAVKTGMLSIVPAIEITAKILKQHGVSRYVMDPVMVAKSGHSLLSKEAVQSLITMLLPLTYVTTPNIPEAEIMSNMRISSLDDMKKAARYLVDDCGAFACLLKGGHMSDENAVDVLYSEGGFETFSSPRIATKHTHGTGCTLSAAITAELAKGKSVQSSVETAKAYISAAIEDSLQIGHGNGPTNHWAFNDRLSNRA</sequence>
<protein>
    <recommendedName>
        <fullName evidence="7">Hydroxymethylpyrimidine/phosphomethylpyrimidine kinase</fullName>
        <ecNumber evidence="5">2.7.1.49</ecNumber>
        <ecNumber evidence="6">2.7.4.7</ecNumber>
    </recommendedName>
    <alternativeName>
        <fullName evidence="14">Hydroxymethylpyrimidine kinase</fullName>
    </alternativeName>
    <alternativeName>
        <fullName evidence="15">Hydroxymethylpyrimidine phosphate kinase</fullName>
    </alternativeName>
</protein>
<dbReference type="InterPro" id="IPR004399">
    <property type="entry name" value="HMP/HMP-P_kinase_dom"/>
</dbReference>
<evidence type="ECO:0000313" key="18">
    <source>
        <dbReference type="Proteomes" id="UP000295632"/>
    </source>
</evidence>
<dbReference type="GO" id="GO:0008972">
    <property type="term" value="F:phosphomethylpyrimidine kinase activity"/>
    <property type="evidence" value="ECO:0007669"/>
    <property type="project" value="UniProtKB-EC"/>
</dbReference>
<evidence type="ECO:0000256" key="13">
    <source>
        <dbReference type="ARBA" id="ARBA00037917"/>
    </source>
</evidence>
<comment type="caution">
    <text evidence="17">The sequence shown here is derived from an EMBL/GenBank/DDBJ whole genome shotgun (WGS) entry which is preliminary data.</text>
</comment>
<keyword evidence="8" id="KW-0808">Transferase</keyword>
<proteinExistence type="inferred from homology"/>
<evidence type="ECO:0000256" key="9">
    <source>
        <dbReference type="ARBA" id="ARBA00022741"/>
    </source>
</evidence>
<dbReference type="PANTHER" id="PTHR20858:SF17">
    <property type="entry name" value="HYDROXYMETHYLPYRIMIDINE_PHOSPHOMETHYLPYRIMIDINE KINASE THI20-RELATED"/>
    <property type="match status" value="1"/>
</dbReference>
<comment type="pathway">
    <text evidence="13">Cofactor biosynthesis; thiamine diphosphate biosynthesis; 4-amino-2-methyl-5-diphosphomethylpyrimidine from 5-amino-1-(5-phospho-D-ribosyl)imidazole: step 2/3.</text>
</comment>
<organism evidence="17 18">
    <name type="scientific">Aureibacillus halotolerans</name>
    <dbReference type="NCBI Taxonomy" id="1508390"/>
    <lineage>
        <taxon>Bacteria</taxon>
        <taxon>Bacillati</taxon>
        <taxon>Bacillota</taxon>
        <taxon>Bacilli</taxon>
        <taxon>Bacillales</taxon>
        <taxon>Bacillaceae</taxon>
        <taxon>Aureibacillus</taxon>
    </lineage>
</organism>
<dbReference type="SUPFAM" id="SSF53613">
    <property type="entry name" value="Ribokinase-like"/>
    <property type="match status" value="1"/>
</dbReference>
<dbReference type="Proteomes" id="UP000295632">
    <property type="component" value="Unassembled WGS sequence"/>
</dbReference>
<dbReference type="PANTHER" id="PTHR20858">
    <property type="entry name" value="PHOSPHOMETHYLPYRIMIDINE KINASE"/>
    <property type="match status" value="1"/>
</dbReference>
<comment type="similarity">
    <text evidence="4">Belongs to the ThiD family.</text>
</comment>
<evidence type="ECO:0000313" key="17">
    <source>
        <dbReference type="EMBL" id="TDQ37423.1"/>
    </source>
</evidence>
<evidence type="ECO:0000256" key="11">
    <source>
        <dbReference type="ARBA" id="ARBA00022840"/>
    </source>
</evidence>
<comment type="catalytic activity">
    <reaction evidence="1">
        <text>4-amino-5-hydroxymethyl-2-methylpyrimidine + ATP = 4-amino-2-methyl-5-(phosphooxymethyl)pyrimidine + ADP + H(+)</text>
        <dbReference type="Rhea" id="RHEA:23096"/>
        <dbReference type="ChEBI" id="CHEBI:15378"/>
        <dbReference type="ChEBI" id="CHEBI:16892"/>
        <dbReference type="ChEBI" id="CHEBI:30616"/>
        <dbReference type="ChEBI" id="CHEBI:58354"/>
        <dbReference type="ChEBI" id="CHEBI:456216"/>
        <dbReference type="EC" id="2.7.1.49"/>
    </reaction>
</comment>
<dbReference type="EMBL" id="SNYJ01000013">
    <property type="protein sequence ID" value="TDQ37423.1"/>
    <property type="molecule type" value="Genomic_DNA"/>
</dbReference>
<evidence type="ECO:0000256" key="4">
    <source>
        <dbReference type="ARBA" id="ARBA00009879"/>
    </source>
</evidence>
<dbReference type="EC" id="2.7.1.49" evidence="5"/>
<evidence type="ECO:0000256" key="5">
    <source>
        <dbReference type="ARBA" id="ARBA00012135"/>
    </source>
</evidence>
<keyword evidence="18" id="KW-1185">Reference proteome</keyword>
<gene>
    <name evidence="17" type="ORF">EV213_11358</name>
</gene>
<dbReference type="Pfam" id="PF08543">
    <property type="entry name" value="Phos_pyr_kin"/>
    <property type="match status" value="1"/>
</dbReference>
<evidence type="ECO:0000256" key="10">
    <source>
        <dbReference type="ARBA" id="ARBA00022777"/>
    </source>
</evidence>
<evidence type="ECO:0000259" key="16">
    <source>
        <dbReference type="Pfam" id="PF08543"/>
    </source>
</evidence>
<evidence type="ECO:0000256" key="14">
    <source>
        <dbReference type="ARBA" id="ARBA00042102"/>
    </source>
</evidence>
<feature type="domain" description="Pyridoxamine kinase/Phosphomethylpyrimidine kinase" evidence="16">
    <location>
        <begin position="13"/>
        <end position="258"/>
    </location>
</feature>
<evidence type="ECO:0000256" key="12">
    <source>
        <dbReference type="ARBA" id="ARBA00022977"/>
    </source>
</evidence>
<dbReference type="GO" id="GO:0009228">
    <property type="term" value="P:thiamine biosynthetic process"/>
    <property type="evidence" value="ECO:0007669"/>
    <property type="project" value="UniProtKB-KW"/>
</dbReference>
<evidence type="ECO:0000256" key="3">
    <source>
        <dbReference type="ARBA" id="ARBA00004769"/>
    </source>
</evidence>
<dbReference type="CDD" id="cd01169">
    <property type="entry name" value="HMPP_kinase"/>
    <property type="match status" value="1"/>
</dbReference>
<dbReference type="EC" id="2.7.4.7" evidence="6"/>
<dbReference type="NCBIfam" id="TIGR00097">
    <property type="entry name" value="HMP-P_kinase"/>
    <property type="match status" value="1"/>
</dbReference>
<dbReference type="InterPro" id="IPR013749">
    <property type="entry name" value="PM/HMP-P_kinase-1"/>
</dbReference>
<evidence type="ECO:0000256" key="15">
    <source>
        <dbReference type="ARBA" id="ARBA00043176"/>
    </source>
</evidence>
<evidence type="ECO:0000256" key="8">
    <source>
        <dbReference type="ARBA" id="ARBA00022679"/>
    </source>
</evidence>
<dbReference type="GO" id="GO:0008902">
    <property type="term" value="F:hydroxymethylpyrimidine kinase activity"/>
    <property type="evidence" value="ECO:0007669"/>
    <property type="project" value="UniProtKB-EC"/>
</dbReference>
<evidence type="ECO:0000256" key="1">
    <source>
        <dbReference type="ARBA" id="ARBA00000151"/>
    </source>
</evidence>
<dbReference type="OrthoDB" id="9810880at2"/>
<dbReference type="AlphaFoldDB" id="A0A4R6TYF0"/>
<keyword evidence="9" id="KW-0547">Nucleotide-binding</keyword>
<dbReference type="GO" id="GO:0005829">
    <property type="term" value="C:cytosol"/>
    <property type="evidence" value="ECO:0007669"/>
    <property type="project" value="TreeGrafter"/>
</dbReference>
<evidence type="ECO:0000256" key="7">
    <source>
        <dbReference type="ARBA" id="ARBA00019161"/>
    </source>
</evidence>
<dbReference type="Gene3D" id="3.40.1190.20">
    <property type="match status" value="1"/>
</dbReference>
<reference evidence="17 18" key="1">
    <citation type="submission" date="2019-03" db="EMBL/GenBank/DDBJ databases">
        <title>Genomic Encyclopedia of Type Strains, Phase IV (KMG-IV): sequencing the most valuable type-strain genomes for metagenomic binning, comparative biology and taxonomic classification.</title>
        <authorList>
            <person name="Goeker M."/>
        </authorList>
    </citation>
    <scope>NUCLEOTIDE SEQUENCE [LARGE SCALE GENOMIC DNA]</scope>
    <source>
        <strain evidence="17 18">DSM 28697</strain>
    </source>
</reference>
<keyword evidence="11" id="KW-0067">ATP-binding</keyword>
<dbReference type="InterPro" id="IPR029056">
    <property type="entry name" value="Ribokinase-like"/>
</dbReference>
<keyword evidence="12" id="KW-0784">Thiamine biosynthesis</keyword>
<name>A0A4R6TYF0_9BACI</name>
<dbReference type="RefSeq" id="WP_133581266.1">
    <property type="nucleotide sequence ID" value="NZ_SNYJ01000013.1"/>
</dbReference>
<dbReference type="FunFam" id="3.40.1190.20:FF:000003">
    <property type="entry name" value="Phosphomethylpyrimidine kinase ThiD"/>
    <property type="match status" value="1"/>
</dbReference>
<comment type="catalytic activity">
    <reaction evidence="2">
        <text>4-amino-2-methyl-5-(phosphooxymethyl)pyrimidine + ATP = 4-amino-2-methyl-5-(diphosphooxymethyl)pyrimidine + ADP</text>
        <dbReference type="Rhea" id="RHEA:19893"/>
        <dbReference type="ChEBI" id="CHEBI:30616"/>
        <dbReference type="ChEBI" id="CHEBI:57841"/>
        <dbReference type="ChEBI" id="CHEBI:58354"/>
        <dbReference type="ChEBI" id="CHEBI:456216"/>
        <dbReference type="EC" id="2.7.4.7"/>
    </reaction>
</comment>